<sequence>MDLLVGARDFLLQLQVVEYTFVEDLFRGPARAQLVVFLLEAFVVQFELVKTILVQVVQHGNGTSRDPSALF</sequence>
<reference evidence="2" key="1">
    <citation type="submission" date="2019-03" db="EMBL/GenBank/DDBJ databases">
        <title>Snf2 controls pulcherriminic acid biosynthesis and connects pigmentation and antifungal activity of the yeast Metschnikowia pulcherrima.</title>
        <authorList>
            <person name="Gore-Lloyd D."/>
            <person name="Sumann I."/>
            <person name="Brachmann A.O."/>
            <person name="Schneeberger K."/>
            <person name="Ortiz-Merino R.A."/>
            <person name="Moreno-Beltran M."/>
            <person name="Schlaefli M."/>
            <person name="Kirner P."/>
            <person name="Santos Kron A."/>
            <person name="Wolfe K.H."/>
            <person name="Piel J."/>
            <person name="Ahrens C.H."/>
            <person name="Henk D."/>
            <person name="Freimoser F.M."/>
        </authorList>
    </citation>
    <scope>NUCLEOTIDE SEQUENCE [LARGE SCALE GENOMIC DNA]</scope>
    <source>
        <strain evidence="2">APC 1.2</strain>
    </source>
</reference>
<dbReference type="Proteomes" id="UP000292447">
    <property type="component" value="Chromosome IV"/>
</dbReference>
<protein>
    <submittedName>
        <fullName evidence="1">Uncharacterized protein</fullName>
    </submittedName>
</protein>
<evidence type="ECO:0000313" key="2">
    <source>
        <dbReference type="Proteomes" id="UP000292447"/>
    </source>
</evidence>
<name>A0A4V1AEM7_9ASCO</name>
<dbReference type="EMBL" id="CP034459">
    <property type="protein sequence ID" value="QBM89753.1"/>
    <property type="molecule type" value="Genomic_DNA"/>
</dbReference>
<dbReference type="AlphaFoldDB" id="A0A4V1AEM7"/>
<gene>
    <name evidence="1" type="ORF">METSCH_D08350</name>
</gene>
<keyword evidence="2" id="KW-1185">Reference proteome</keyword>
<accession>A0A4V1AEM7</accession>
<proteinExistence type="predicted"/>
<evidence type="ECO:0000313" key="1">
    <source>
        <dbReference type="EMBL" id="QBM89753.1"/>
    </source>
</evidence>
<organism evidence="1 2">
    <name type="scientific">Metschnikowia aff. pulcherrima</name>
    <dbReference type="NCBI Taxonomy" id="2163413"/>
    <lineage>
        <taxon>Eukaryota</taxon>
        <taxon>Fungi</taxon>
        <taxon>Dikarya</taxon>
        <taxon>Ascomycota</taxon>
        <taxon>Saccharomycotina</taxon>
        <taxon>Pichiomycetes</taxon>
        <taxon>Metschnikowiaceae</taxon>
        <taxon>Metschnikowia</taxon>
    </lineage>
</organism>